<proteinExistence type="predicted"/>
<keyword evidence="1" id="KW-0812">Transmembrane</keyword>
<keyword evidence="3" id="KW-1185">Reference proteome</keyword>
<dbReference type="EnsemblMetazoa" id="G17038.2">
    <property type="protein sequence ID" value="G17038.2:cds"/>
    <property type="gene ID" value="G17038"/>
</dbReference>
<organism evidence="2 3">
    <name type="scientific">Magallana gigas</name>
    <name type="common">Pacific oyster</name>
    <name type="synonym">Crassostrea gigas</name>
    <dbReference type="NCBI Taxonomy" id="29159"/>
    <lineage>
        <taxon>Eukaryota</taxon>
        <taxon>Metazoa</taxon>
        <taxon>Spiralia</taxon>
        <taxon>Lophotrochozoa</taxon>
        <taxon>Mollusca</taxon>
        <taxon>Bivalvia</taxon>
        <taxon>Autobranchia</taxon>
        <taxon>Pteriomorphia</taxon>
        <taxon>Ostreida</taxon>
        <taxon>Ostreoidea</taxon>
        <taxon>Ostreidae</taxon>
        <taxon>Magallana</taxon>
    </lineage>
</organism>
<reference evidence="2" key="1">
    <citation type="submission" date="2022-08" db="UniProtKB">
        <authorList>
            <consortium name="EnsemblMetazoa"/>
        </authorList>
    </citation>
    <scope>IDENTIFICATION</scope>
    <source>
        <strain evidence="2">05x7-T-G4-1.051#20</strain>
    </source>
</reference>
<keyword evidence="1" id="KW-0472">Membrane</keyword>
<keyword evidence="1" id="KW-1133">Transmembrane helix</keyword>
<dbReference type="Proteomes" id="UP000005408">
    <property type="component" value="Unassembled WGS sequence"/>
</dbReference>
<evidence type="ECO:0000313" key="3">
    <source>
        <dbReference type="Proteomes" id="UP000005408"/>
    </source>
</evidence>
<protein>
    <submittedName>
        <fullName evidence="2">Uncharacterized protein</fullName>
    </submittedName>
</protein>
<dbReference type="AlphaFoldDB" id="A0A8W8J4Q8"/>
<name>A0A8W8J4Q8_MAGGI</name>
<accession>A0A8W8J4Q8</accession>
<evidence type="ECO:0000313" key="2">
    <source>
        <dbReference type="EnsemblMetazoa" id="G17038.2:cds"/>
    </source>
</evidence>
<feature type="transmembrane region" description="Helical" evidence="1">
    <location>
        <begin position="69"/>
        <end position="89"/>
    </location>
</feature>
<feature type="transmembrane region" description="Helical" evidence="1">
    <location>
        <begin position="110"/>
        <end position="128"/>
    </location>
</feature>
<evidence type="ECO:0000256" key="1">
    <source>
        <dbReference type="SAM" id="Phobius"/>
    </source>
</evidence>
<sequence>MYCVVQSSGEIFQFQCTVGMIDKRLLKKKYLIEWEEHHQWMFLDGCELILLGKEKLSRINGDPILQNNVVQTLTLLSFWFSIGVVDLALGQRKKHIKSKPLTFTKMNSSYATRRCFIVSIMTVFLFVIETRCQDTNMCHQMCRDEKTYCDRDCTHFLFNIEANTCEVQCDNDMESCFDRCNNMVNLEHVISEHTSKDTTKDRQENIETVSSDLVDVNIDRLSSEKIRPPSSIVPLETTDADTNLVVRTDESSSCVQDCVSKEVDCELQCFIDLTKSMDMDNDCSSMCKRNKNICLETCSPLHYTVQREPKDIVAASPNRITSLGMTVQGSSLDNPDTDMSILRRILMGLPAEGTQIIGNWRL</sequence>